<dbReference type="InterPro" id="IPR045525">
    <property type="entry name" value="DUF6472"/>
</dbReference>
<proteinExistence type="predicted"/>
<dbReference type="AlphaFoldDB" id="A0A9D1EMV5"/>
<sequence>MNTGGASGTSGANKSGGKNAKKGKITCCEACANYVYDEDYDCYSCMVNLDEDEMARFLSGANFECSYYQPDDEYRIVRKQN</sequence>
<organism evidence="3 4">
    <name type="scientific">Candidatus Faeciplasma gallinarum</name>
    <dbReference type="NCBI Taxonomy" id="2840799"/>
    <lineage>
        <taxon>Bacteria</taxon>
        <taxon>Bacillati</taxon>
        <taxon>Bacillota</taxon>
        <taxon>Clostridia</taxon>
        <taxon>Eubacteriales</taxon>
        <taxon>Oscillospiraceae</taxon>
        <taxon>Oscillospiraceae incertae sedis</taxon>
        <taxon>Candidatus Faeciplasma</taxon>
    </lineage>
</organism>
<protein>
    <recommendedName>
        <fullName evidence="2">DUF6472 domain-containing protein</fullName>
    </recommendedName>
</protein>
<name>A0A9D1EMV5_9FIRM</name>
<evidence type="ECO:0000256" key="1">
    <source>
        <dbReference type="SAM" id="MobiDB-lite"/>
    </source>
</evidence>
<feature type="region of interest" description="Disordered" evidence="1">
    <location>
        <begin position="1"/>
        <end position="21"/>
    </location>
</feature>
<evidence type="ECO:0000313" key="4">
    <source>
        <dbReference type="Proteomes" id="UP000823982"/>
    </source>
</evidence>
<dbReference type="EMBL" id="DVIR01000012">
    <property type="protein sequence ID" value="HIS24124.1"/>
    <property type="molecule type" value="Genomic_DNA"/>
</dbReference>
<gene>
    <name evidence="3" type="ORF">IAD01_01815</name>
</gene>
<comment type="caution">
    <text evidence="3">The sequence shown here is derived from an EMBL/GenBank/DDBJ whole genome shotgun (WGS) entry which is preliminary data.</text>
</comment>
<dbReference type="Pfam" id="PF20076">
    <property type="entry name" value="DUF6472"/>
    <property type="match status" value="1"/>
</dbReference>
<accession>A0A9D1EMV5</accession>
<reference evidence="3" key="1">
    <citation type="submission" date="2020-10" db="EMBL/GenBank/DDBJ databases">
        <authorList>
            <person name="Gilroy R."/>
        </authorList>
    </citation>
    <scope>NUCLEOTIDE SEQUENCE</scope>
    <source>
        <strain evidence="3">CHK157-1446</strain>
    </source>
</reference>
<evidence type="ECO:0000313" key="3">
    <source>
        <dbReference type="EMBL" id="HIS24124.1"/>
    </source>
</evidence>
<evidence type="ECO:0000259" key="2">
    <source>
        <dbReference type="Pfam" id="PF20076"/>
    </source>
</evidence>
<reference evidence="3" key="2">
    <citation type="journal article" date="2021" name="PeerJ">
        <title>Extensive microbial diversity within the chicken gut microbiome revealed by metagenomics and culture.</title>
        <authorList>
            <person name="Gilroy R."/>
            <person name="Ravi A."/>
            <person name="Getino M."/>
            <person name="Pursley I."/>
            <person name="Horton D.L."/>
            <person name="Alikhan N.F."/>
            <person name="Baker D."/>
            <person name="Gharbi K."/>
            <person name="Hall N."/>
            <person name="Watson M."/>
            <person name="Adriaenssens E.M."/>
            <person name="Foster-Nyarko E."/>
            <person name="Jarju S."/>
            <person name="Secka A."/>
            <person name="Antonio M."/>
            <person name="Oren A."/>
            <person name="Chaudhuri R.R."/>
            <person name="La Ragione R."/>
            <person name="Hildebrand F."/>
            <person name="Pallen M.J."/>
        </authorList>
    </citation>
    <scope>NUCLEOTIDE SEQUENCE</scope>
    <source>
        <strain evidence="3">CHK157-1446</strain>
    </source>
</reference>
<dbReference type="Proteomes" id="UP000823982">
    <property type="component" value="Unassembled WGS sequence"/>
</dbReference>
<feature type="domain" description="DUF6472" evidence="2">
    <location>
        <begin position="26"/>
        <end position="80"/>
    </location>
</feature>